<evidence type="ECO:0000259" key="2">
    <source>
        <dbReference type="Pfam" id="PF25269"/>
    </source>
</evidence>
<evidence type="ECO:0000313" key="3">
    <source>
        <dbReference type="EMBL" id="MDA5094984.1"/>
    </source>
</evidence>
<keyword evidence="1" id="KW-0812">Transmembrane</keyword>
<dbReference type="EMBL" id="JAQIIO010000006">
    <property type="protein sequence ID" value="MDA5094984.1"/>
    <property type="molecule type" value="Genomic_DNA"/>
</dbReference>
<feature type="transmembrane region" description="Helical" evidence="1">
    <location>
        <begin position="16"/>
        <end position="37"/>
    </location>
</feature>
<sequence length="444" mass="48034">MSKFRLLKSFVKDEDAALTIFGLYIFATSVVLSAIAIDVSRLIQAYTQLQITADVAAHAALYSRDTNTAEQAKLDALAVVEHSMPKAQFGEIITADDIQFGQFDYTDGSFTVSPNSRKSVLLETSRLTENGNPVRTVLLYLVGLANVDLKVESVFTTYRPICFREGIVGQDEVDIQSNNAFSNGFCMHSNDYISMNNNNLYEEGTFVSMPDLANFDLPNSGWETNSGLQNATLEGSYRIRIINKLESIINGLITGDTEVIPSYINPNLPVINMAPKTGKGLSMSDLTPGRIHYVDCHANGVLKFYDGDGTTKMAVSEVVVVSPCEIQFGQELHLEDAIIASTNPYIKSITSSSNLQVGRDDNCLPDGSAQILTLGGMEFSAGLSIFGSQLLAKKDITFTANADGIHGASIVSGGSVSGTSNMDMGFCGSGMDNNFEAEYFRLAH</sequence>
<reference evidence="3 4" key="1">
    <citation type="submission" date="2023-01" db="EMBL/GenBank/DDBJ databases">
        <authorList>
            <person name="Yoon J.-W."/>
        </authorList>
    </citation>
    <scope>NUCLEOTIDE SEQUENCE [LARGE SCALE GENOMIC DNA]</scope>
    <source>
        <strain evidence="3 4">KMU-50</strain>
    </source>
</reference>
<dbReference type="Pfam" id="PF25269">
    <property type="entry name" value="DUF7867"/>
    <property type="match status" value="1"/>
</dbReference>
<accession>A0ABT4W3K2</accession>
<protein>
    <submittedName>
        <fullName evidence="3">Tad domain-containing protein</fullName>
    </submittedName>
</protein>
<proteinExistence type="predicted"/>
<dbReference type="InterPro" id="IPR057189">
    <property type="entry name" value="DUF7867"/>
</dbReference>
<gene>
    <name evidence="3" type="ORF">O2N63_12910</name>
</gene>
<dbReference type="Proteomes" id="UP001528040">
    <property type="component" value="Unassembled WGS sequence"/>
</dbReference>
<keyword evidence="4" id="KW-1185">Reference proteome</keyword>
<keyword evidence="1" id="KW-1133">Transmembrane helix</keyword>
<feature type="domain" description="DUF7867" evidence="2">
    <location>
        <begin position="166"/>
        <end position="428"/>
    </location>
</feature>
<dbReference type="RefSeq" id="WP_271054688.1">
    <property type="nucleotide sequence ID" value="NZ_JAQIIO010000006.1"/>
</dbReference>
<keyword evidence="1" id="KW-0472">Membrane</keyword>
<name>A0ABT4W3K2_9RHOB</name>
<evidence type="ECO:0000256" key="1">
    <source>
        <dbReference type="SAM" id="Phobius"/>
    </source>
</evidence>
<evidence type="ECO:0000313" key="4">
    <source>
        <dbReference type="Proteomes" id="UP001528040"/>
    </source>
</evidence>
<organism evidence="3 4">
    <name type="scientific">Aliiroseovarius salicola</name>
    <dbReference type="NCBI Taxonomy" id="3009082"/>
    <lineage>
        <taxon>Bacteria</taxon>
        <taxon>Pseudomonadati</taxon>
        <taxon>Pseudomonadota</taxon>
        <taxon>Alphaproteobacteria</taxon>
        <taxon>Rhodobacterales</taxon>
        <taxon>Paracoccaceae</taxon>
        <taxon>Aliiroseovarius</taxon>
    </lineage>
</organism>
<comment type="caution">
    <text evidence="3">The sequence shown here is derived from an EMBL/GenBank/DDBJ whole genome shotgun (WGS) entry which is preliminary data.</text>
</comment>